<gene>
    <name evidence="1" type="ORF">C426_1595</name>
</gene>
<organism evidence="1 2">
    <name type="scientific">Lactococcus garvieae DCC43</name>
    <dbReference type="NCBI Taxonomy" id="1231377"/>
    <lineage>
        <taxon>Bacteria</taxon>
        <taxon>Bacillati</taxon>
        <taxon>Bacillota</taxon>
        <taxon>Bacilli</taxon>
        <taxon>Lactobacillales</taxon>
        <taxon>Streptococcaceae</taxon>
        <taxon>Lactococcus</taxon>
    </lineage>
</organism>
<evidence type="ECO:0000313" key="2">
    <source>
        <dbReference type="Proteomes" id="UP000006787"/>
    </source>
</evidence>
<comment type="caution">
    <text evidence="1">The sequence shown here is derived from an EMBL/GenBank/DDBJ whole genome shotgun (WGS) entry which is preliminary data.</text>
</comment>
<sequence length="45" mass="5018">MVINLIIDNQYSVSPKARTAIIFIANISKVAMPEKIQEGTWGNQN</sequence>
<name>K2NU71_9LACT</name>
<reference evidence="1 2" key="1">
    <citation type="journal article" date="2012" name="J. Bacteriol.">
        <title>Genome Sequence of the Bacteriocin-Producing Strain Lactococcus garvieae DCC43.</title>
        <authorList>
            <person name="Gabrielsen C."/>
            <person name="Brede D.A."/>
            <person name="Hernandez P.E."/>
            <person name="Nes I.F."/>
            <person name="Diep D.B."/>
        </authorList>
    </citation>
    <scope>NUCLEOTIDE SEQUENCE [LARGE SCALE GENOMIC DNA]</scope>
    <source>
        <strain evidence="1 2">DCC43</strain>
    </source>
</reference>
<evidence type="ECO:0000313" key="1">
    <source>
        <dbReference type="EMBL" id="EKF51058.1"/>
    </source>
</evidence>
<dbReference type="AlphaFoldDB" id="K2NU71"/>
<dbReference type="PATRIC" id="fig|1231377.3.peg.1581"/>
<accession>K2NU71</accession>
<proteinExistence type="predicted"/>
<dbReference type="Proteomes" id="UP000006787">
    <property type="component" value="Unassembled WGS sequence"/>
</dbReference>
<dbReference type="EMBL" id="AMQS01000025">
    <property type="protein sequence ID" value="EKF51058.1"/>
    <property type="molecule type" value="Genomic_DNA"/>
</dbReference>
<protein>
    <submittedName>
        <fullName evidence="1">Uncharacterized protein</fullName>
    </submittedName>
</protein>